<dbReference type="NCBIfam" id="TIGR01683">
    <property type="entry name" value="thiS"/>
    <property type="match status" value="1"/>
</dbReference>
<dbReference type="CDD" id="cd00565">
    <property type="entry name" value="Ubl_ThiS"/>
    <property type="match status" value="1"/>
</dbReference>
<accession>B3EN71</accession>
<dbReference type="eggNOG" id="COG2104">
    <property type="taxonomic scope" value="Bacteria"/>
</dbReference>
<dbReference type="Pfam" id="PF02597">
    <property type="entry name" value="ThiS"/>
    <property type="match status" value="1"/>
</dbReference>
<dbReference type="STRING" id="331678.Cphamn1_0643"/>
<dbReference type="KEGG" id="cpb:Cphamn1_0643"/>
<dbReference type="Gene3D" id="3.10.20.30">
    <property type="match status" value="1"/>
</dbReference>
<dbReference type="PANTHER" id="PTHR34472:SF1">
    <property type="entry name" value="SULFUR CARRIER PROTEIN THIS"/>
    <property type="match status" value="1"/>
</dbReference>
<protein>
    <submittedName>
        <fullName evidence="1">Thiamine biosynthesis protein ThiS</fullName>
    </submittedName>
</protein>
<dbReference type="InterPro" id="IPR016155">
    <property type="entry name" value="Mopterin_synth/thiamin_S_b"/>
</dbReference>
<name>B3EN71_CHLPB</name>
<dbReference type="InterPro" id="IPR003749">
    <property type="entry name" value="ThiS/MoaD-like"/>
</dbReference>
<dbReference type="InterPro" id="IPR012675">
    <property type="entry name" value="Beta-grasp_dom_sf"/>
</dbReference>
<reference evidence="1" key="1">
    <citation type="submission" date="2008-06" db="EMBL/GenBank/DDBJ databases">
        <title>Complete sequence of Chlorobium phaeobacteroides BS1.</title>
        <authorList>
            <consortium name="US DOE Joint Genome Institute"/>
            <person name="Lucas S."/>
            <person name="Copeland A."/>
            <person name="Lapidus A."/>
            <person name="Glavina del Rio T."/>
            <person name="Dalin E."/>
            <person name="Tice H."/>
            <person name="Bruce D."/>
            <person name="Goodwin L."/>
            <person name="Pitluck S."/>
            <person name="Schmutz J."/>
            <person name="Larimer F."/>
            <person name="Land M."/>
            <person name="Hauser L."/>
            <person name="Kyrpides N."/>
            <person name="Ovchinnikova G."/>
            <person name="Li T."/>
            <person name="Liu Z."/>
            <person name="Zhao F."/>
            <person name="Overmann J."/>
            <person name="Bryant D.A."/>
            <person name="Richardson P."/>
        </authorList>
    </citation>
    <scope>NUCLEOTIDE SEQUENCE [LARGE SCALE GENOMIC DNA]</scope>
    <source>
        <strain evidence="1">BS1</strain>
    </source>
</reference>
<gene>
    <name evidence="1" type="ordered locus">Cphamn1_0643</name>
</gene>
<dbReference type="HOGENOM" id="CLU_174611_3_2_10"/>
<dbReference type="SUPFAM" id="SSF54285">
    <property type="entry name" value="MoaD/ThiS"/>
    <property type="match status" value="1"/>
</dbReference>
<dbReference type="InterPro" id="IPR010035">
    <property type="entry name" value="Thi_S"/>
</dbReference>
<organism evidence="1">
    <name type="scientific">Chlorobium phaeobacteroides (strain BS1)</name>
    <dbReference type="NCBI Taxonomy" id="331678"/>
    <lineage>
        <taxon>Bacteria</taxon>
        <taxon>Pseudomonadati</taxon>
        <taxon>Chlorobiota</taxon>
        <taxon>Chlorobiia</taxon>
        <taxon>Chlorobiales</taxon>
        <taxon>Chlorobiaceae</taxon>
        <taxon>Chlorobium/Pelodictyon group</taxon>
        <taxon>Chlorobium</taxon>
    </lineage>
</organism>
<sequence length="73" mass="8058">MIMRLTINGEKKEVAPESMTVTELLKHQGVEIPDMVSVQVNGGFVERDAFDSSILKEGDEVDFLYFMGGGCFA</sequence>
<dbReference type="AlphaFoldDB" id="B3EN71"/>
<dbReference type="EMBL" id="CP001101">
    <property type="protein sequence ID" value="ACE03601.1"/>
    <property type="molecule type" value="Genomic_DNA"/>
</dbReference>
<evidence type="ECO:0000313" key="1">
    <source>
        <dbReference type="EMBL" id="ACE03601.1"/>
    </source>
</evidence>
<dbReference type="PANTHER" id="PTHR34472">
    <property type="entry name" value="SULFUR CARRIER PROTEIN THIS"/>
    <property type="match status" value="1"/>
</dbReference>
<proteinExistence type="predicted"/>